<evidence type="ECO:0000313" key="2">
    <source>
        <dbReference type="Proteomes" id="UP000494163"/>
    </source>
</evidence>
<sequence>MEVEIIEKSLNNPVIMETSKDDNNNTDDDDKSTIVAPIAVAARSKQLLKTNLRVLLSNLYMKSAGRLPGAAVPRCLYNTSLCVSNHRCAMLPNAPDISVAQDLTTNLHSQQYDTYLQMLEMLALQTVYPGEGVFERLLDMVMILSTKSMTMEELRQRYEQVLRIYYLLLDAFPPCWTTLRPYYLHFLGINTSTDVSVEKTPQKLQVFLDVLEDCLAKCSEQELTQYTSSLEALQFDYDNEKPHKVSDGDVFLGDVEDFDWESDKQWIDDVKKMSNGVQLARVFNGLDMLCSVLEREFLSWLDHNRLQQAEADIFQEETKPFVLIVFGIKSNLRLTAITKQLLRLYSRAVAKDLHQERLNVLHRYISLLMEASNTAELQYVDNAVVYPSLGTQTQRLIVEFLKIFKAENPSNINSYVKQLSQLQQPYVRFTFADQFLQLFYFSSAPFNPAKISEEFKAKQWLKYKPKNEQEQAELEQLSREDYLRVLLNALQDYCKWLNLKTCWNYIKTKKPIQPLQTTTSSPLATPVGAVTGNVGKVFELDEMQKESHTWKQRMNLKVIVSKPKVSLPVARISVTKIAEVYGTDLRQLRYLRRVLLVAKRFIDVTEWLSFLDDFLGEDTPPASSEA</sequence>
<proteinExistence type="predicted"/>
<name>A0A0M4EZ34_DROBS</name>
<organism evidence="1 2">
    <name type="scientific">Drosophila busckii</name>
    <name type="common">Fruit fly</name>
    <dbReference type="NCBI Taxonomy" id="30019"/>
    <lineage>
        <taxon>Eukaryota</taxon>
        <taxon>Metazoa</taxon>
        <taxon>Ecdysozoa</taxon>
        <taxon>Arthropoda</taxon>
        <taxon>Hexapoda</taxon>
        <taxon>Insecta</taxon>
        <taxon>Pterygota</taxon>
        <taxon>Neoptera</taxon>
        <taxon>Endopterygota</taxon>
        <taxon>Diptera</taxon>
        <taxon>Brachycera</taxon>
        <taxon>Muscomorpha</taxon>
        <taxon>Ephydroidea</taxon>
        <taxon>Drosophilidae</taxon>
        <taxon>Drosophila</taxon>
    </lineage>
</organism>
<accession>A0A0M4EZ34</accession>
<protein>
    <submittedName>
        <fullName evidence="1">CG5664</fullName>
    </submittedName>
</protein>
<dbReference type="EMBL" id="CP012525">
    <property type="protein sequence ID" value="ALC43887.1"/>
    <property type="molecule type" value="Genomic_DNA"/>
</dbReference>
<reference evidence="1 2" key="1">
    <citation type="submission" date="2015-08" db="EMBL/GenBank/DDBJ databases">
        <title>Ancestral chromatin configuration constrains chromatin evolution on differentiating sex chromosomes in Drosophila.</title>
        <authorList>
            <person name="Zhou Q."/>
            <person name="Bachtrog D."/>
        </authorList>
    </citation>
    <scope>NUCLEOTIDE SEQUENCE [LARGE SCALE GENOMIC DNA]</scope>
    <source>
        <tissue evidence="1">Whole larvae</tissue>
    </source>
</reference>
<dbReference type="Proteomes" id="UP000494163">
    <property type="component" value="Chromosome 3L"/>
</dbReference>
<dbReference type="OrthoDB" id="7454303at2759"/>
<dbReference type="OMA" id="RCAMLPD"/>
<dbReference type="STRING" id="30019.A0A0M4EZ34"/>
<keyword evidence="2" id="KW-1185">Reference proteome</keyword>
<dbReference type="AlphaFoldDB" id="A0A0M4EZ34"/>
<evidence type="ECO:0000313" key="1">
    <source>
        <dbReference type="EMBL" id="ALC43887.1"/>
    </source>
</evidence>
<gene>
    <name evidence="1" type="ORF">Dbus_chr3Lg1053</name>
</gene>